<proteinExistence type="predicted"/>
<sequence>MRHGRLLLPCYLTTLLILTGIEAALGFDISRTQVRQIDFTKQLQPATKCAEGRIASYEYELDPKAVTFVEGMYCFCQVIIFHKSITEPDYGREAKWKLYDVIARPAYVPIGHFRGVTPFCVTGQRTTVCFCSGNGCFWDAWSVVDFLLQTYRYNIGGEAEKLKNYRFDDYKDDKKFRINALHSVTSGLRKSFQFG</sequence>
<evidence type="ECO:0000256" key="1">
    <source>
        <dbReference type="SAM" id="SignalP"/>
    </source>
</evidence>
<feature type="signal peptide" evidence="1">
    <location>
        <begin position="1"/>
        <end position="23"/>
    </location>
</feature>
<keyword evidence="1" id="KW-0732">Signal</keyword>
<organism evidence="2 3">
    <name type="scientific">Oesophagostomum dentatum</name>
    <name type="common">Nodular worm</name>
    <dbReference type="NCBI Taxonomy" id="61180"/>
    <lineage>
        <taxon>Eukaryota</taxon>
        <taxon>Metazoa</taxon>
        <taxon>Ecdysozoa</taxon>
        <taxon>Nematoda</taxon>
        <taxon>Chromadorea</taxon>
        <taxon>Rhabditida</taxon>
        <taxon>Rhabditina</taxon>
        <taxon>Rhabditomorpha</taxon>
        <taxon>Strongyloidea</taxon>
        <taxon>Strongylidae</taxon>
        <taxon>Oesophagostomum</taxon>
    </lineage>
</organism>
<name>A0A0B1SS83_OESDE</name>
<feature type="chain" id="PRO_5002064934" evidence="1">
    <location>
        <begin position="24"/>
        <end position="195"/>
    </location>
</feature>
<dbReference type="OrthoDB" id="5885542at2759"/>
<reference evidence="2 3" key="1">
    <citation type="submission" date="2014-03" db="EMBL/GenBank/DDBJ databases">
        <title>Draft genome of the hookworm Oesophagostomum dentatum.</title>
        <authorList>
            <person name="Mitreva M."/>
        </authorList>
    </citation>
    <scope>NUCLEOTIDE SEQUENCE [LARGE SCALE GENOMIC DNA]</scope>
    <source>
        <strain evidence="2 3">OD-Hann</strain>
    </source>
</reference>
<keyword evidence="3" id="KW-1185">Reference proteome</keyword>
<dbReference type="Proteomes" id="UP000053660">
    <property type="component" value="Unassembled WGS sequence"/>
</dbReference>
<evidence type="ECO:0000313" key="2">
    <source>
        <dbReference type="EMBL" id="KHJ88128.1"/>
    </source>
</evidence>
<gene>
    <name evidence="2" type="ORF">OESDEN_12080</name>
</gene>
<accession>A0A0B1SS83</accession>
<evidence type="ECO:0000313" key="3">
    <source>
        <dbReference type="Proteomes" id="UP000053660"/>
    </source>
</evidence>
<dbReference type="EMBL" id="KN556391">
    <property type="protein sequence ID" value="KHJ88128.1"/>
    <property type="molecule type" value="Genomic_DNA"/>
</dbReference>
<protein>
    <submittedName>
        <fullName evidence="2">Uncharacterized protein</fullName>
    </submittedName>
</protein>
<dbReference type="AlphaFoldDB" id="A0A0B1SS83"/>